<dbReference type="KEGG" id="pdh:B9T62_22045"/>
<keyword evidence="2" id="KW-1185">Reference proteome</keyword>
<accession>A0A2Z2KPL1</accession>
<dbReference type="Proteomes" id="UP000249890">
    <property type="component" value="Chromosome"/>
</dbReference>
<gene>
    <name evidence="1" type="ORF">B9T62_22045</name>
</gene>
<organism evidence="1 2">
    <name type="scientific">Paenibacillus donghaensis</name>
    <dbReference type="NCBI Taxonomy" id="414771"/>
    <lineage>
        <taxon>Bacteria</taxon>
        <taxon>Bacillati</taxon>
        <taxon>Bacillota</taxon>
        <taxon>Bacilli</taxon>
        <taxon>Bacillales</taxon>
        <taxon>Paenibacillaceae</taxon>
        <taxon>Paenibacillus</taxon>
    </lineage>
</organism>
<sequence length="59" mass="6246">MIVVGAGHGFKFSSVVGEILADLVTDNRSKQNIQPFALSRFGSGDTYLGGKLNEQSSNS</sequence>
<dbReference type="AlphaFoldDB" id="A0A2Z2KPL1"/>
<name>A0A2Z2KPL1_9BACL</name>
<proteinExistence type="predicted"/>
<reference evidence="1 2" key="1">
    <citation type="submission" date="2017-06" db="EMBL/GenBank/DDBJ databases">
        <title>Complete genome sequence of Paenibacillus donghaensis KCTC 13049T isolated from East Sea sediment, South Korea.</title>
        <authorList>
            <person name="Jung B.K."/>
            <person name="Hong S.-J."/>
            <person name="Shin J.-H."/>
        </authorList>
    </citation>
    <scope>NUCLEOTIDE SEQUENCE [LARGE SCALE GENOMIC DNA]</scope>
    <source>
        <strain evidence="1 2">KCTC 13049</strain>
    </source>
</reference>
<evidence type="ECO:0008006" key="3">
    <source>
        <dbReference type="Google" id="ProtNLM"/>
    </source>
</evidence>
<evidence type="ECO:0000313" key="1">
    <source>
        <dbReference type="EMBL" id="ASA23252.1"/>
    </source>
</evidence>
<dbReference type="InterPro" id="IPR036188">
    <property type="entry name" value="FAD/NAD-bd_sf"/>
</dbReference>
<protein>
    <recommendedName>
        <fullName evidence="3">FAD dependent oxidoreductase domain-containing protein</fullName>
    </recommendedName>
</protein>
<dbReference type="Gene3D" id="3.50.50.60">
    <property type="entry name" value="FAD/NAD(P)-binding domain"/>
    <property type="match status" value="1"/>
</dbReference>
<dbReference type="OrthoDB" id="9794226at2"/>
<evidence type="ECO:0000313" key="2">
    <source>
        <dbReference type="Proteomes" id="UP000249890"/>
    </source>
</evidence>
<dbReference type="EMBL" id="CP021780">
    <property type="protein sequence ID" value="ASA23252.1"/>
    <property type="molecule type" value="Genomic_DNA"/>
</dbReference>
<dbReference type="RefSeq" id="WP_087917247.1">
    <property type="nucleotide sequence ID" value="NZ_CP021780.1"/>
</dbReference>